<accession>A0ABW7GIK2</accession>
<dbReference type="PANTHER" id="PTHR43877">
    <property type="entry name" value="AMINOALKYLPHOSPHONATE N-ACETYLTRANSFERASE-RELATED-RELATED"/>
    <property type="match status" value="1"/>
</dbReference>
<organism evidence="4 5">
    <name type="scientific">Pelomonas lactea</name>
    <dbReference type="NCBI Taxonomy" id="3299030"/>
    <lineage>
        <taxon>Bacteria</taxon>
        <taxon>Pseudomonadati</taxon>
        <taxon>Pseudomonadota</taxon>
        <taxon>Betaproteobacteria</taxon>
        <taxon>Burkholderiales</taxon>
        <taxon>Sphaerotilaceae</taxon>
        <taxon>Roseateles</taxon>
    </lineage>
</organism>
<evidence type="ECO:0000256" key="1">
    <source>
        <dbReference type="ARBA" id="ARBA00022679"/>
    </source>
</evidence>
<keyword evidence="1 4" id="KW-0808">Transferase</keyword>
<dbReference type="Gene3D" id="3.40.630.30">
    <property type="match status" value="1"/>
</dbReference>
<dbReference type="SUPFAM" id="SSF55729">
    <property type="entry name" value="Acyl-CoA N-acyltransferases (Nat)"/>
    <property type="match status" value="1"/>
</dbReference>
<dbReference type="PROSITE" id="PS51186">
    <property type="entry name" value="GNAT"/>
    <property type="match status" value="1"/>
</dbReference>
<dbReference type="Proteomes" id="UP001606302">
    <property type="component" value="Unassembled WGS sequence"/>
</dbReference>
<dbReference type="InterPro" id="IPR000182">
    <property type="entry name" value="GNAT_dom"/>
</dbReference>
<protein>
    <submittedName>
        <fullName evidence="4">GNAT family N-acetyltransferase</fullName>
        <ecNumber evidence="4">2.3.-.-</ecNumber>
    </submittedName>
</protein>
<keyword evidence="5" id="KW-1185">Reference proteome</keyword>
<reference evidence="4 5" key="1">
    <citation type="submission" date="2024-08" db="EMBL/GenBank/DDBJ databases">
        <authorList>
            <person name="Lu H."/>
        </authorList>
    </citation>
    <scope>NUCLEOTIDE SEQUENCE [LARGE SCALE GENOMIC DNA]</scope>
    <source>
        <strain evidence="4 5">DXS20W</strain>
    </source>
</reference>
<dbReference type="RefSeq" id="WP_394510529.1">
    <property type="nucleotide sequence ID" value="NZ_JBIGHX010000003.1"/>
</dbReference>
<evidence type="ECO:0000313" key="4">
    <source>
        <dbReference type="EMBL" id="MFG6461664.1"/>
    </source>
</evidence>
<gene>
    <name evidence="4" type="ORF">ACG04Q_08790</name>
</gene>
<name>A0ABW7GIK2_9BURK</name>
<dbReference type="InterPro" id="IPR016181">
    <property type="entry name" value="Acyl_CoA_acyltransferase"/>
</dbReference>
<dbReference type="GO" id="GO:0016746">
    <property type="term" value="F:acyltransferase activity"/>
    <property type="evidence" value="ECO:0007669"/>
    <property type="project" value="UniProtKB-KW"/>
</dbReference>
<keyword evidence="2 4" id="KW-0012">Acyltransferase</keyword>
<evidence type="ECO:0000256" key="2">
    <source>
        <dbReference type="ARBA" id="ARBA00023315"/>
    </source>
</evidence>
<dbReference type="Pfam" id="PF00583">
    <property type="entry name" value="Acetyltransf_1"/>
    <property type="match status" value="1"/>
</dbReference>
<sequence length="164" mass="18018">MTLRRARADDAPRLAALARWVWLDSYATDGVELRFLAYLDETFTPAVFERAINDPLQALWLLEEGAALQGFAQAQRGAPAPVSTGSEVELTRLYVAPPCTGRGLGARLLQAARETWPGEGLWLSVWVGNEGALRFYAREGGRHMGQTQFMLDGQAIANEVIAFP</sequence>
<dbReference type="EMBL" id="JBIGHX010000003">
    <property type="protein sequence ID" value="MFG6461664.1"/>
    <property type="molecule type" value="Genomic_DNA"/>
</dbReference>
<proteinExistence type="predicted"/>
<dbReference type="EC" id="2.3.-.-" evidence="4"/>
<dbReference type="InterPro" id="IPR050832">
    <property type="entry name" value="Bact_Acetyltransf"/>
</dbReference>
<feature type="domain" description="N-acetyltransferase" evidence="3">
    <location>
        <begin position="1"/>
        <end position="164"/>
    </location>
</feature>
<comment type="caution">
    <text evidence="4">The sequence shown here is derived from an EMBL/GenBank/DDBJ whole genome shotgun (WGS) entry which is preliminary data.</text>
</comment>
<dbReference type="CDD" id="cd04301">
    <property type="entry name" value="NAT_SF"/>
    <property type="match status" value="1"/>
</dbReference>
<evidence type="ECO:0000313" key="5">
    <source>
        <dbReference type="Proteomes" id="UP001606302"/>
    </source>
</evidence>
<evidence type="ECO:0000259" key="3">
    <source>
        <dbReference type="PROSITE" id="PS51186"/>
    </source>
</evidence>